<dbReference type="InterPro" id="IPR007061">
    <property type="entry name" value="MST-like"/>
</dbReference>
<evidence type="ECO:0000313" key="3">
    <source>
        <dbReference type="Proteomes" id="UP001501585"/>
    </source>
</evidence>
<feature type="region of interest" description="Disordered" evidence="1">
    <location>
        <begin position="1"/>
        <end position="23"/>
    </location>
</feature>
<name>A0ABN2TIF2_9ACTN</name>
<dbReference type="SUPFAM" id="SSF109854">
    <property type="entry name" value="DinB/YfiT-like putative metalloenzymes"/>
    <property type="match status" value="1"/>
</dbReference>
<evidence type="ECO:0000313" key="2">
    <source>
        <dbReference type="EMBL" id="GAA2010622.1"/>
    </source>
</evidence>
<evidence type="ECO:0000256" key="1">
    <source>
        <dbReference type="SAM" id="MobiDB-lite"/>
    </source>
</evidence>
<dbReference type="Gene3D" id="1.20.120.450">
    <property type="entry name" value="dinb family like domain"/>
    <property type="match status" value="1"/>
</dbReference>
<reference evidence="2 3" key="1">
    <citation type="journal article" date="2019" name="Int. J. Syst. Evol. Microbiol.">
        <title>The Global Catalogue of Microorganisms (GCM) 10K type strain sequencing project: providing services to taxonomists for standard genome sequencing and annotation.</title>
        <authorList>
            <consortium name="The Broad Institute Genomics Platform"/>
            <consortium name="The Broad Institute Genome Sequencing Center for Infectious Disease"/>
            <person name="Wu L."/>
            <person name="Ma J."/>
        </authorList>
    </citation>
    <scope>NUCLEOTIDE SEQUENCE [LARGE SCALE GENOMIC DNA]</scope>
    <source>
        <strain evidence="2 3">JCM 15313</strain>
    </source>
</reference>
<comment type="caution">
    <text evidence="2">The sequence shown here is derived from an EMBL/GenBank/DDBJ whole genome shotgun (WGS) entry which is preliminary data.</text>
</comment>
<sequence length="186" mass="20784">MTDTDSSIDESAFPRPLTDTEKRIVTAGRADERETLEAFLDDQRAAVIGRASGVSESDARRRLVPSKTTLAGMLKHLAIVERNWFQHHLLGRDKAELGIDFELPEEDPSWDLTDDDTLPALVADYERACAESRAAAADLPLEQSFVEPRIGELSLRWIYVHMIEETARHAGHADIIREQIDGTSGF</sequence>
<dbReference type="InterPro" id="IPR034660">
    <property type="entry name" value="DinB/YfiT-like"/>
</dbReference>
<gene>
    <name evidence="2" type="ORF">GCM10009799_43480</name>
</gene>
<protein>
    <submittedName>
        <fullName evidence="2">DinB family protein</fullName>
    </submittedName>
</protein>
<dbReference type="RefSeq" id="WP_344164826.1">
    <property type="nucleotide sequence ID" value="NZ_BAAAPC010000021.1"/>
</dbReference>
<accession>A0ABN2TIF2</accession>
<keyword evidence="3" id="KW-1185">Reference proteome</keyword>
<proteinExistence type="predicted"/>
<dbReference type="Proteomes" id="UP001501585">
    <property type="component" value="Unassembled WGS sequence"/>
</dbReference>
<dbReference type="EMBL" id="BAAAPC010000021">
    <property type="protein sequence ID" value="GAA2010622.1"/>
    <property type="molecule type" value="Genomic_DNA"/>
</dbReference>
<organism evidence="2 3">
    <name type="scientific">Nocardiopsis rhodophaea</name>
    <dbReference type="NCBI Taxonomy" id="280238"/>
    <lineage>
        <taxon>Bacteria</taxon>
        <taxon>Bacillati</taxon>
        <taxon>Actinomycetota</taxon>
        <taxon>Actinomycetes</taxon>
        <taxon>Streptosporangiales</taxon>
        <taxon>Nocardiopsidaceae</taxon>
        <taxon>Nocardiopsis</taxon>
    </lineage>
</organism>
<dbReference type="Pfam" id="PF04978">
    <property type="entry name" value="MST"/>
    <property type="match status" value="1"/>
</dbReference>